<evidence type="ECO:0000256" key="1">
    <source>
        <dbReference type="SAM" id="MobiDB-lite"/>
    </source>
</evidence>
<reference evidence="3 4" key="2">
    <citation type="submission" date="2024-05" db="EMBL/GenBank/DDBJ databases">
        <authorList>
            <person name="Chen Y."/>
            <person name="Shah S."/>
            <person name="Dougan E. K."/>
            <person name="Thang M."/>
            <person name="Chan C."/>
        </authorList>
    </citation>
    <scope>NUCLEOTIDE SEQUENCE [LARGE SCALE GENOMIC DNA]</scope>
</reference>
<proteinExistence type="predicted"/>
<organism evidence="2">
    <name type="scientific">Cladocopium goreaui</name>
    <dbReference type="NCBI Taxonomy" id="2562237"/>
    <lineage>
        <taxon>Eukaryota</taxon>
        <taxon>Sar</taxon>
        <taxon>Alveolata</taxon>
        <taxon>Dinophyceae</taxon>
        <taxon>Suessiales</taxon>
        <taxon>Symbiodiniaceae</taxon>
        <taxon>Cladocopium</taxon>
    </lineage>
</organism>
<reference evidence="2" key="1">
    <citation type="submission" date="2022-10" db="EMBL/GenBank/DDBJ databases">
        <authorList>
            <person name="Chen Y."/>
            <person name="Dougan E. K."/>
            <person name="Chan C."/>
            <person name="Rhodes N."/>
            <person name="Thang M."/>
        </authorList>
    </citation>
    <scope>NUCLEOTIDE SEQUENCE</scope>
</reference>
<evidence type="ECO:0000313" key="2">
    <source>
        <dbReference type="EMBL" id="CAI4016072.1"/>
    </source>
</evidence>
<protein>
    <submittedName>
        <fullName evidence="2">Uncharacterized protein</fullName>
    </submittedName>
</protein>
<keyword evidence="4" id="KW-1185">Reference proteome</keyword>
<dbReference type="OrthoDB" id="444342at2759"/>
<sequence length="583" mass="63887">MKSDCDVHDASDSWRHIVTEKEVDLFEPEQTQTIDLQTSPGVSSSCKPLGLMHQEHELAAQAVASMKASFTRDFTADAPQVPGANASAGTYLRCTRMETQKSAQHPNTCVTYVYGLIRLMPYDTVRISDVVEKVQDEYVKEVNDRLVRKQPGPPPTLGRAVTNEEDDGTVATRRKRRSLQLSAQAAELELTWAQRLQGKERRLSSWSKALSSPHTPKRRGMPGAEELALDFEGISTKSDSLGRRALEEALWESSTKKSAITPVFRHFMVHGSVPHARRVQLAGGDVQLLGFLQPKAGENEELNEDSCSMEGMRYGYKVLLRIIKVLEQHTDRREDLEVDSVEQRSQQAEESAEPVNAVEIPKEEILESIPLPEMDSPEVNGRSENTLQTDEHSDEVPADTAWEVPSHETPKAEKAVEEGMVEPAQVISPLPPETTPVVGEGKLPQTASSPVPTGRCFSDSLEPPEQADEAADEEPKMEWPKMEGLEGIQEAGAETTSSSTALETMRSPSLATKDARPIPGERVKEAVKQFERMPVLSSPSSAVPKVAAKKAASKKAAAKSEAAAKKAAAKKPLAPRTSPKIRS</sequence>
<dbReference type="EMBL" id="CAMXCT030006566">
    <property type="protein sequence ID" value="CAL4803384.1"/>
    <property type="molecule type" value="Genomic_DNA"/>
</dbReference>
<name>A0A9P1DSU4_9DINO</name>
<feature type="region of interest" description="Disordered" evidence="1">
    <location>
        <begin position="334"/>
        <end position="521"/>
    </location>
</feature>
<feature type="compositionally biased region" description="Basic and acidic residues" evidence="1">
    <location>
        <begin position="405"/>
        <end position="417"/>
    </location>
</feature>
<evidence type="ECO:0000313" key="4">
    <source>
        <dbReference type="Proteomes" id="UP001152797"/>
    </source>
</evidence>
<feature type="compositionally biased region" description="Basic and acidic residues" evidence="1">
    <location>
        <begin position="473"/>
        <end position="484"/>
    </location>
</feature>
<dbReference type="AlphaFoldDB" id="A0A9P1DSU4"/>
<comment type="caution">
    <text evidence="2">The sequence shown here is derived from an EMBL/GenBank/DDBJ whole genome shotgun (WGS) entry which is preliminary data.</text>
</comment>
<feature type="region of interest" description="Disordered" evidence="1">
    <location>
        <begin position="552"/>
        <end position="583"/>
    </location>
</feature>
<feature type="compositionally biased region" description="Low complexity" evidence="1">
    <location>
        <begin position="490"/>
        <end position="504"/>
    </location>
</feature>
<evidence type="ECO:0000313" key="3">
    <source>
        <dbReference type="EMBL" id="CAL4803384.1"/>
    </source>
</evidence>
<dbReference type="EMBL" id="CAMXCT010006566">
    <property type="protein sequence ID" value="CAI4016072.1"/>
    <property type="molecule type" value="Genomic_DNA"/>
</dbReference>
<gene>
    <name evidence="2" type="ORF">C1SCF055_LOCUS40848</name>
</gene>
<dbReference type="Proteomes" id="UP001152797">
    <property type="component" value="Unassembled WGS sequence"/>
</dbReference>
<accession>A0A9P1DSU4</accession>
<dbReference type="EMBL" id="CAMXCT020006566">
    <property type="protein sequence ID" value="CAL1169447.1"/>
    <property type="molecule type" value="Genomic_DNA"/>
</dbReference>
<feature type="region of interest" description="Disordered" evidence="1">
    <location>
        <begin position="147"/>
        <end position="174"/>
    </location>
</feature>